<feature type="transmembrane region" description="Helical" evidence="1">
    <location>
        <begin position="20"/>
        <end position="41"/>
    </location>
</feature>
<feature type="transmembrane region" description="Helical" evidence="1">
    <location>
        <begin position="276"/>
        <end position="299"/>
    </location>
</feature>
<dbReference type="SUPFAM" id="SSF81321">
    <property type="entry name" value="Family A G protein-coupled receptor-like"/>
    <property type="match status" value="1"/>
</dbReference>
<evidence type="ECO:0000256" key="1">
    <source>
        <dbReference type="SAM" id="Phobius"/>
    </source>
</evidence>
<dbReference type="InParanoid" id="H2L050"/>
<dbReference type="RefSeq" id="NP_001023946.1">
    <property type="nucleotide sequence ID" value="NM_001028775.2"/>
</dbReference>
<evidence type="ECO:0000313" key="4">
    <source>
        <dbReference type="WormBase" id="F47D2.10b"/>
    </source>
</evidence>
<feature type="transmembrane region" description="Helical" evidence="1">
    <location>
        <begin position="241"/>
        <end position="270"/>
    </location>
</feature>
<dbReference type="CTD" id="185931"/>
<feature type="transmembrane region" description="Helical" evidence="1">
    <location>
        <begin position="140"/>
        <end position="161"/>
    </location>
</feature>
<evidence type="ECO:0000313" key="3">
    <source>
        <dbReference type="Proteomes" id="UP000001940"/>
    </source>
</evidence>
<dbReference type="PhylomeDB" id="H2L050"/>
<proteinExistence type="predicted"/>
<dbReference type="HOGENOM" id="CLU_042960_1_1_1"/>
<keyword evidence="2" id="KW-0675">Receptor</keyword>
<keyword evidence="3" id="KW-1185">Reference proteome</keyword>
<keyword evidence="1" id="KW-0472">Membrane</keyword>
<dbReference type="Proteomes" id="UP000001940">
    <property type="component" value="Chromosome V"/>
</dbReference>
<dbReference type="KEGG" id="cel:CELE_F47D2.10"/>
<dbReference type="OrthoDB" id="5844054at2759"/>
<dbReference type="PaxDb" id="6239-F47D2.10b"/>
<dbReference type="FunCoup" id="H2L050">
    <property type="interactions" value="4"/>
</dbReference>
<keyword evidence="1" id="KW-0812">Transmembrane</keyword>
<dbReference type="AlphaFoldDB" id="H2L050"/>
<dbReference type="EMBL" id="BX284605">
    <property type="protein sequence ID" value="CCD71399.1"/>
    <property type="molecule type" value="Genomic_DNA"/>
</dbReference>
<feature type="transmembrane region" description="Helical" evidence="1">
    <location>
        <begin position="97"/>
        <end position="119"/>
    </location>
</feature>
<dbReference type="eggNOG" id="ENOG502TFM0">
    <property type="taxonomic scope" value="Eukaryota"/>
</dbReference>
<sequence length="341" mass="39589">MNFSCVAEFNYFDTPEYLSLLMHIVTIVSIPIHCLGLYCIIYKTPERMKTVKWYLFALHSWIVVFDYSLSLLAVPFLLIPKAAGYPLGLSKYTDISLAYQTIIILILFAYMVISIVSIFENRFFIICTFSFKHHWVYLRRLWLAAHYVIVVFLMLPMVFLVPEENIAQHIFEQLPCLPSYIYNAPVFVFTEDITYHFIISVIFVVLCCLEISVFVGYLASNSLEQLKQKRMSPKTFQLQKKFFIVLVIQMSIPLICFLFPLISAALSVLLNYYNQGMINTGLIIASLHGIVSTVTMLLLHRPYRRAVKAIFYKSEMSNQTEDSQSRAFKLRHFKTYKTAIA</sequence>
<accession>H2L050</accession>
<protein>
    <submittedName>
        <fullName evidence="2">Serpentine Receptor, class H</fullName>
    </submittedName>
</protein>
<dbReference type="OMA" id="WLAAHYV"/>
<feature type="transmembrane region" description="Helical" evidence="1">
    <location>
        <begin position="193"/>
        <end position="220"/>
    </location>
</feature>
<keyword evidence="1" id="KW-1133">Transmembrane helix</keyword>
<gene>
    <name evidence="2 4" type="primary">srh-194</name>
    <name evidence="2" type="ORF">CELE_F47D2.10</name>
    <name evidence="4" type="ORF">F47D2.10</name>
</gene>
<dbReference type="Pfam" id="PF10318">
    <property type="entry name" value="7TM_GPCR_Srh"/>
    <property type="match status" value="1"/>
</dbReference>
<dbReference type="InterPro" id="IPR019422">
    <property type="entry name" value="7TM_GPCR_serpentine_rcpt_Srh"/>
</dbReference>
<dbReference type="Gene3D" id="1.20.1070.10">
    <property type="entry name" value="Rhodopsin 7-helix transmembrane proteins"/>
    <property type="match status" value="1"/>
</dbReference>
<dbReference type="WormBase" id="F47D2.10b">
    <property type="protein sequence ID" value="CE24989"/>
    <property type="gene ID" value="WBGene00005407"/>
    <property type="gene designation" value="srh-194"/>
</dbReference>
<dbReference type="PANTHER" id="PTHR22941">
    <property type="entry name" value="SERPENTINE RECEPTOR"/>
    <property type="match status" value="1"/>
</dbReference>
<organism evidence="2 3">
    <name type="scientific">Caenorhabditis elegans</name>
    <dbReference type="NCBI Taxonomy" id="6239"/>
    <lineage>
        <taxon>Eukaryota</taxon>
        <taxon>Metazoa</taxon>
        <taxon>Ecdysozoa</taxon>
        <taxon>Nematoda</taxon>
        <taxon>Chromadorea</taxon>
        <taxon>Rhabditida</taxon>
        <taxon>Rhabditina</taxon>
        <taxon>Rhabditomorpha</taxon>
        <taxon>Rhabditoidea</taxon>
        <taxon>Rhabditidae</taxon>
        <taxon>Peloderinae</taxon>
        <taxon>Caenorhabditis</taxon>
    </lineage>
</organism>
<dbReference type="PANTHER" id="PTHR22941:SF2">
    <property type="entry name" value="SERPENTINE RECEPTOR, CLASS H-RELATED"/>
    <property type="match status" value="1"/>
</dbReference>
<dbReference type="InterPro" id="IPR053220">
    <property type="entry name" value="Nematode_rcpt-like_serp_H"/>
</dbReference>
<reference evidence="2 3" key="1">
    <citation type="journal article" date="1998" name="Science">
        <title>Genome sequence of the nematode C. elegans: a platform for investigating biology.</title>
        <authorList>
            <consortium name="The C. elegans sequencing consortium"/>
            <person name="Sulson J.E."/>
            <person name="Waterston R."/>
        </authorList>
    </citation>
    <scope>NUCLEOTIDE SEQUENCE [LARGE SCALE GENOMIC DNA]</scope>
    <source>
        <strain evidence="2 3">Bristol N2</strain>
    </source>
</reference>
<evidence type="ECO:0000313" key="2">
    <source>
        <dbReference type="EMBL" id="CCD71399.1"/>
    </source>
</evidence>
<name>H2L050_CAEEL</name>
<dbReference type="AGR" id="WB:WBGene00005407"/>
<dbReference type="GeneID" id="185931"/>
<feature type="transmembrane region" description="Helical" evidence="1">
    <location>
        <begin position="53"/>
        <end position="77"/>
    </location>
</feature>